<protein>
    <submittedName>
        <fullName evidence="8">Sigma 54-interacting transcriptional regulator</fullName>
    </submittedName>
</protein>
<dbReference type="InterPro" id="IPR002078">
    <property type="entry name" value="Sigma_54_int"/>
</dbReference>
<dbReference type="Proteomes" id="UP000683428">
    <property type="component" value="Chromosome"/>
</dbReference>
<keyword evidence="9" id="KW-1185">Reference proteome</keyword>
<name>A0A975SMK9_9RHOO</name>
<keyword evidence="2" id="KW-0067">ATP-binding</keyword>
<evidence type="ECO:0000313" key="9">
    <source>
        <dbReference type="Proteomes" id="UP000683428"/>
    </source>
</evidence>
<evidence type="ECO:0000256" key="5">
    <source>
        <dbReference type="ARBA" id="ARBA00023163"/>
    </source>
</evidence>
<dbReference type="EMBL" id="CP064782">
    <property type="protein sequence ID" value="QWT49117.1"/>
    <property type="molecule type" value="Genomic_DNA"/>
</dbReference>
<feature type="domain" description="Sigma-54 factor interaction" evidence="7">
    <location>
        <begin position="177"/>
        <end position="394"/>
    </location>
</feature>
<dbReference type="KEGG" id="aiq:Azoinq_00385"/>
<dbReference type="Pfam" id="PF25601">
    <property type="entry name" value="AAA_lid_14"/>
    <property type="match status" value="1"/>
</dbReference>
<dbReference type="Pfam" id="PF00158">
    <property type="entry name" value="Sigma54_activat"/>
    <property type="match status" value="1"/>
</dbReference>
<dbReference type="PANTHER" id="PTHR32071">
    <property type="entry name" value="TRANSCRIPTIONAL REGULATORY PROTEIN"/>
    <property type="match status" value="1"/>
</dbReference>
<keyword evidence="1" id="KW-0547">Nucleotide-binding</keyword>
<proteinExistence type="predicted"/>
<evidence type="ECO:0000256" key="6">
    <source>
        <dbReference type="SAM" id="MobiDB-lite"/>
    </source>
</evidence>
<evidence type="ECO:0000256" key="3">
    <source>
        <dbReference type="ARBA" id="ARBA00023015"/>
    </source>
</evidence>
<dbReference type="PROSITE" id="PS50045">
    <property type="entry name" value="SIGMA54_INTERACT_4"/>
    <property type="match status" value="1"/>
</dbReference>
<keyword evidence="4" id="KW-0238">DNA-binding</keyword>
<organism evidence="8 9">
    <name type="scientific">Azospira inquinata</name>
    <dbReference type="NCBI Taxonomy" id="2785627"/>
    <lineage>
        <taxon>Bacteria</taxon>
        <taxon>Pseudomonadati</taxon>
        <taxon>Pseudomonadota</taxon>
        <taxon>Betaproteobacteria</taxon>
        <taxon>Rhodocyclales</taxon>
        <taxon>Rhodocyclaceae</taxon>
        <taxon>Azospira</taxon>
    </lineage>
</organism>
<dbReference type="SMART" id="SM00382">
    <property type="entry name" value="AAA"/>
    <property type="match status" value="1"/>
</dbReference>
<evidence type="ECO:0000256" key="2">
    <source>
        <dbReference type="ARBA" id="ARBA00022840"/>
    </source>
</evidence>
<sequence>MSPSSAPVPSSEGEPFSQTPELAALYEIGKVLSTTPDLAASLRQALGLLRESTGALSVALILQPGPGELQCHVSGAPDLALLGELPPGETWARALPGLEQPHQLLATIAVNHNPVGWLVCRYAAAPDQEPTLLNLTATLIGQQLSYAGQAAHGCRNLQERSRRVSRQIASWGQLEGLVGTSRAMQEVFSDILRIAPKAEPVLLEGEPGTGKAAVARAIHGLSPRQNGPLVVVDCHDMPEEVLERRLFGPRDGAAEGAWQQALGGSLFLDGMGEIGLTVQTRILALLQAQESPSPAPRDDLRLIVATHRNLEGLVVSGRFRADLYYRIHGEAIQLPALRERREDIPVLVEQFLHRYGQTHRRALRLEGQALGALYRCQWPGNVAGLESCLEQAAAQAQGDTIRALPCGTRHCQAAARRPPTDHQEALAAPAAENQPDATPQLPNAGPEASPDASGTPAQEEAPATKNGDIIDRQSVLWALEKCGWVQAKAARLLHISARQMWYAVHKYGIQLKKL</sequence>
<evidence type="ECO:0000313" key="8">
    <source>
        <dbReference type="EMBL" id="QWT49117.1"/>
    </source>
</evidence>
<dbReference type="GO" id="GO:0043565">
    <property type="term" value="F:sequence-specific DNA binding"/>
    <property type="evidence" value="ECO:0007669"/>
    <property type="project" value="InterPro"/>
</dbReference>
<dbReference type="InterPro" id="IPR002197">
    <property type="entry name" value="HTH_Fis"/>
</dbReference>
<evidence type="ECO:0000256" key="1">
    <source>
        <dbReference type="ARBA" id="ARBA00022741"/>
    </source>
</evidence>
<accession>A0A975SMK9</accession>
<keyword evidence="5" id="KW-0804">Transcription</keyword>
<dbReference type="Pfam" id="PF02954">
    <property type="entry name" value="HTH_8"/>
    <property type="match status" value="1"/>
</dbReference>
<dbReference type="PANTHER" id="PTHR32071:SF117">
    <property type="entry name" value="PTS-DEPENDENT DIHYDROXYACETONE KINASE OPERON REGULATORY PROTEIN-RELATED"/>
    <property type="match status" value="1"/>
</dbReference>
<reference evidence="8" key="1">
    <citation type="submission" date="2020-11" db="EMBL/GenBank/DDBJ databases">
        <title>Azospira inquinata sp. nov.</title>
        <authorList>
            <person name="Moe W.M."/>
            <person name="Mikes M.C."/>
        </authorList>
    </citation>
    <scope>NUCLEOTIDE SEQUENCE</scope>
    <source>
        <strain evidence="8">Azo-3</strain>
    </source>
</reference>
<dbReference type="AlphaFoldDB" id="A0A975SMK9"/>
<dbReference type="InterPro" id="IPR003593">
    <property type="entry name" value="AAA+_ATPase"/>
</dbReference>
<keyword evidence="3" id="KW-0805">Transcription regulation</keyword>
<evidence type="ECO:0000259" key="7">
    <source>
        <dbReference type="PROSITE" id="PS50045"/>
    </source>
</evidence>
<dbReference type="CDD" id="cd00009">
    <property type="entry name" value="AAA"/>
    <property type="match status" value="1"/>
</dbReference>
<dbReference type="InterPro" id="IPR058031">
    <property type="entry name" value="AAA_lid_NorR"/>
</dbReference>
<feature type="region of interest" description="Disordered" evidence="6">
    <location>
        <begin position="414"/>
        <end position="467"/>
    </location>
</feature>
<gene>
    <name evidence="8" type="ORF">Azoinq_00385</name>
</gene>
<evidence type="ECO:0000256" key="4">
    <source>
        <dbReference type="ARBA" id="ARBA00023125"/>
    </source>
</evidence>
<dbReference type="GO" id="GO:0006355">
    <property type="term" value="P:regulation of DNA-templated transcription"/>
    <property type="evidence" value="ECO:0007669"/>
    <property type="project" value="InterPro"/>
</dbReference>
<dbReference type="GO" id="GO:0005524">
    <property type="term" value="F:ATP binding"/>
    <property type="evidence" value="ECO:0007669"/>
    <property type="project" value="UniProtKB-KW"/>
</dbReference>
<dbReference type="RefSeq" id="WP_216127996.1">
    <property type="nucleotide sequence ID" value="NZ_CP064782.1"/>
</dbReference>